<protein>
    <submittedName>
        <fullName evidence="3">Response regulator</fullName>
    </submittedName>
</protein>
<evidence type="ECO:0000259" key="2">
    <source>
        <dbReference type="PROSITE" id="PS50110"/>
    </source>
</evidence>
<dbReference type="InterPro" id="IPR001789">
    <property type="entry name" value="Sig_transdc_resp-reg_receiver"/>
</dbReference>
<dbReference type="OrthoDB" id="582170at2"/>
<evidence type="ECO:0000313" key="3">
    <source>
        <dbReference type="EMBL" id="AWB49334.1"/>
    </source>
</evidence>
<evidence type="ECO:0000256" key="1">
    <source>
        <dbReference type="PROSITE-ProRule" id="PRU00169"/>
    </source>
</evidence>
<dbReference type="GO" id="GO:0000160">
    <property type="term" value="P:phosphorelay signal transduction system"/>
    <property type="evidence" value="ECO:0007669"/>
    <property type="project" value="InterPro"/>
</dbReference>
<dbReference type="AlphaFoldDB" id="A0A2S0UNE3"/>
<keyword evidence="1" id="KW-0597">Phosphoprotein</keyword>
<dbReference type="Proteomes" id="UP000244496">
    <property type="component" value="Chromosome"/>
</dbReference>
<organism evidence="3 4">
    <name type="scientific">Paragemmobacter aquarius</name>
    <dbReference type="NCBI Taxonomy" id="2169400"/>
    <lineage>
        <taxon>Bacteria</taxon>
        <taxon>Pseudomonadati</taxon>
        <taxon>Pseudomonadota</taxon>
        <taxon>Alphaproteobacteria</taxon>
        <taxon>Rhodobacterales</taxon>
        <taxon>Paracoccaceae</taxon>
        <taxon>Paragemmobacter</taxon>
    </lineage>
</organism>
<dbReference type="InterPro" id="IPR011006">
    <property type="entry name" value="CheY-like_superfamily"/>
</dbReference>
<dbReference type="KEGG" id="geh:HYN69_13220"/>
<sequence length="110" mass="11916">MLILLDIEDMLHEFGCVVVGPAATVAAALAVIRSNELDGALLDMSLRGERVTPAAEELLARGVPFILCTGFGRDPRDEAAIRDAPRLTKPFSKESLLSLMHQTFRAVTKP</sequence>
<keyword evidence="4" id="KW-1185">Reference proteome</keyword>
<feature type="domain" description="Response regulatory" evidence="2">
    <location>
        <begin position="1"/>
        <end position="104"/>
    </location>
</feature>
<name>A0A2S0UNE3_9RHOB</name>
<proteinExistence type="predicted"/>
<accession>A0A2S0UNE3</accession>
<evidence type="ECO:0000313" key="4">
    <source>
        <dbReference type="Proteomes" id="UP000244496"/>
    </source>
</evidence>
<dbReference type="Gene3D" id="3.40.50.2300">
    <property type="match status" value="1"/>
</dbReference>
<feature type="modified residue" description="4-aspartylphosphate" evidence="1">
    <location>
        <position position="43"/>
    </location>
</feature>
<dbReference type="PROSITE" id="PS50110">
    <property type="entry name" value="RESPONSE_REGULATORY"/>
    <property type="match status" value="1"/>
</dbReference>
<dbReference type="EMBL" id="CP028918">
    <property type="protein sequence ID" value="AWB49334.1"/>
    <property type="molecule type" value="Genomic_DNA"/>
</dbReference>
<reference evidence="3 4" key="1">
    <citation type="submission" date="2018-04" db="EMBL/GenBank/DDBJ databases">
        <title>Genome sequencing of Gemmobacter.</title>
        <authorList>
            <person name="Yi H."/>
            <person name="Baek M.-G."/>
        </authorList>
    </citation>
    <scope>NUCLEOTIDE SEQUENCE [LARGE SCALE GENOMIC DNA]</scope>
    <source>
        <strain evidence="3 4">HYN0069</strain>
    </source>
</reference>
<gene>
    <name evidence="3" type="ORF">HYN69_13220</name>
</gene>
<dbReference type="SUPFAM" id="SSF52172">
    <property type="entry name" value="CheY-like"/>
    <property type="match status" value="1"/>
</dbReference>